<dbReference type="Gene3D" id="1.10.10.60">
    <property type="entry name" value="Homeodomain-like"/>
    <property type="match status" value="1"/>
</dbReference>
<feature type="compositionally biased region" description="Low complexity" evidence="1">
    <location>
        <begin position="276"/>
        <end position="289"/>
    </location>
</feature>
<dbReference type="GeneID" id="9042197"/>
<reference evidence="3 4" key="1">
    <citation type="submission" date="2008-07" db="EMBL/GenBank/DDBJ databases">
        <authorList>
            <person name="El-Sayed N."/>
            <person name="Caler E."/>
            <person name="Inman J."/>
            <person name="Amedeo P."/>
            <person name="Hass B."/>
            <person name="Wortman J."/>
        </authorList>
    </citation>
    <scope>NUCLEOTIDE SEQUENCE [LARGE SCALE GENOMIC DNA]</scope>
    <source>
        <strain evidence="4">ATCC 50983 / TXsc</strain>
    </source>
</reference>
<dbReference type="EMBL" id="GG678922">
    <property type="protein sequence ID" value="EER08586.1"/>
    <property type="molecule type" value="Genomic_DNA"/>
</dbReference>
<proteinExistence type="predicted"/>
<dbReference type="Pfam" id="PF08914">
    <property type="entry name" value="Myb_Rap1"/>
    <property type="match status" value="1"/>
</dbReference>
<evidence type="ECO:0000313" key="3">
    <source>
        <dbReference type="EMBL" id="EER08586.1"/>
    </source>
</evidence>
<feature type="region of interest" description="Disordered" evidence="1">
    <location>
        <begin position="188"/>
        <end position="238"/>
    </location>
</feature>
<feature type="region of interest" description="Disordered" evidence="1">
    <location>
        <begin position="311"/>
        <end position="332"/>
    </location>
</feature>
<evidence type="ECO:0000313" key="4">
    <source>
        <dbReference type="Proteomes" id="UP000007800"/>
    </source>
</evidence>
<dbReference type="RefSeq" id="XP_002776770.1">
    <property type="nucleotide sequence ID" value="XM_002776724.1"/>
</dbReference>
<evidence type="ECO:0000259" key="2">
    <source>
        <dbReference type="Pfam" id="PF08914"/>
    </source>
</evidence>
<accession>C5L3K7</accession>
<feature type="compositionally biased region" description="Basic and acidic residues" evidence="1">
    <location>
        <begin position="207"/>
        <end position="222"/>
    </location>
</feature>
<dbReference type="OrthoDB" id="10511293at2759"/>
<sequence length="515" mass="57965">MFKNFEFILPPGLNDRGRIRKLLVDNAGKEKLRRAGDRGTSEQDMVLLDPGQIKDAHGFKGMAVDVRFITNSVAAGVLERCSDYVVTPSDPIPLAYKVSFPSRRHAAHTNYTEEDDFAIFCFIVNKIPEYTRKGKTVPVRGNKIWMEAEAKDIAAPHTHESMRTRWMKFIEPRYQEFAARLAEEKKRARRAATNTAESGSSQGIGQREGDHGRGIPERERRGRPAAKRRRGSEAPVMPFDSRRLSESFLSFREDDVSVESARSTVVEERQPRRARGQASGGDSQQSGAGTSDELWEGSVFVDAEEPVIKLRTEEDRQEASSASFSSSSTYESIICDTPPEGMVGEGGGPGARHEPLESGVPLRRGEDGNHCGRSKSTLVPGLGKRTQKRPYRSESDFVPRANELIAFMERVETENDFKAQWVADILEWEEGSSRRTMEIARALREVAEELEVPQSVVMRVYAYIGNVGRTQERVEAIQALQEKTGVRYEWVLSWMEAEGFDEEKVEKYIGRYSSD</sequence>
<feature type="domain" description="TERF2-interacting telomeric protein 1 Myb" evidence="2">
    <location>
        <begin position="111"/>
        <end position="175"/>
    </location>
</feature>
<dbReference type="AlphaFoldDB" id="C5L3K7"/>
<feature type="compositionally biased region" description="Low complexity" evidence="1">
    <location>
        <begin position="319"/>
        <end position="328"/>
    </location>
</feature>
<name>C5L3K7_PERM5</name>
<feature type="region of interest" description="Disordered" evidence="1">
    <location>
        <begin position="363"/>
        <end position="393"/>
    </location>
</feature>
<dbReference type="SUPFAM" id="SSF46689">
    <property type="entry name" value="Homeodomain-like"/>
    <property type="match status" value="1"/>
</dbReference>
<protein>
    <recommendedName>
        <fullName evidence="2">TERF2-interacting telomeric protein 1 Myb domain-containing protein</fullName>
    </recommendedName>
</protein>
<organism evidence="4">
    <name type="scientific">Perkinsus marinus (strain ATCC 50983 / TXsc)</name>
    <dbReference type="NCBI Taxonomy" id="423536"/>
    <lineage>
        <taxon>Eukaryota</taxon>
        <taxon>Sar</taxon>
        <taxon>Alveolata</taxon>
        <taxon>Perkinsozoa</taxon>
        <taxon>Perkinsea</taxon>
        <taxon>Perkinsida</taxon>
        <taxon>Perkinsidae</taxon>
        <taxon>Perkinsus</taxon>
    </lineage>
</organism>
<gene>
    <name evidence="3" type="ORF">Pmar_PMAR017639</name>
</gene>
<dbReference type="InterPro" id="IPR009057">
    <property type="entry name" value="Homeodomain-like_sf"/>
</dbReference>
<dbReference type="Proteomes" id="UP000007800">
    <property type="component" value="Unassembled WGS sequence"/>
</dbReference>
<evidence type="ECO:0000256" key="1">
    <source>
        <dbReference type="SAM" id="MobiDB-lite"/>
    </source>
</evidence>
<feature type="region of interest" description="Disordered" evidence="1">
    <location>
        <begin position="259"/>
        <end position="294"/>
    </location>
</feature>
<keyword evidence="4" id="KW-1185">Reference proteome</keyword>
<dbReference type="InterPro" id="IPR015010">
    <property type="entry name" value="TERF2IP_Myb"/>
</dbReference>
<dbReference type="InParanoid" id="C5L3K7"/>